<dbReference type="EC" id="2.4.-.-" evidence="3"/>
<accession>A0A1W6LNH2</accession>
<dbReference type="RefSeq" id="WP_085755948.1">
    <property type="nucleotide sequence ID" value="NZ_CP021023.1"/>
</dbReference>
<name>A0A1W6LNH2_9BACT</name>
<dbReference type="Proteomes" id="UP000193334">
    <property type="component" value="Chromosome"/>
</dbReference>
<evidence type="ECO:0000259" key="1">
    <source>
        <dbReference type="Pfam" id="PF00534"/>
    </source>
</evidence>
<protein>
    <submittedName>
        <fullName evidence="3">Glycosyltransferase EpsD</fullName>
        <ecNumber evidence="3">2.4.-.-</ecNumber>
    </submittedName>
</protein>
<dbReference type="STRING" id="1941349.STSP1_01694"/>
<proteinExistence type="predicted"/>
<dbReference type="PANTHER" id="PTHR12526">
    <property type="entry name" value="GLYCOSYLTRANSFERASE"/>
    <property type="match status" value="1"/>
</dbReference>
<dbReference type="PANTHER" id="PTHR12526:SF630">
    <property type="entry name" value="GLYCOSYLTRANSFERASE"/>
    <property type="match status" value="1"/>
</dbReference>
<dbReference type="InterPro" id="IPR001296">
    <property type="entry name" value="Glyco_trans_1"/>
</dbReference>
<organism evidence="3 4">
    <name type="scientific">Sedimentisphaera salicampi</name>
    <dbReference type="NCBI Taxonomy" id="1941349"/>
    <lineage>
        <taxon>Bacteria</taxon>
        <taxon>Pseudomonadati</taxon>
        <taxon>Planctomycetota</taxon>
        <taxon>Phycisphaerae</taxon>
        <taxon>Sedimentisphaerales</taxon>
        <taxon>Sedimentisphaeraceae</taxon>
        <taxon>Sedimentisphaera</taxon>
    </lineage>
</organism>
<dbReference type="SUPFAM" id="SSF53756">
    <property type="entry name" value="UDP-Glycosyltransferase/glycogen phosphorylase"/>
    <property type="match status" value="1"/>
</dbReference>
<dbReference type="AlphaFoldDB" id="A0A1W6LNH2"/>
<dbReference type="Pfam" id="PF13439">
    <property type="entry name" value="Glyco_transf_4"/>
    <property type="match status" value="1"/>
</dbReference>
<evidence type="ECO:0000259" key="2">
    <source>
        <dbReference type="Pfam" id="PF13439"/>
    </source>
</evidence>
<sequence length="390" mass="43003">MNIVHVITRLIVGGAQENTIITCREQVKRRHKVTLITGPSPGPEGDLMEQAEREEFELILLPDILRPILPLTDMRAYTGLKELLKSLNPDIVHTHSAKAGILGRLAGWNIKDESSRPAVVHTIHGLAFHEYQNPLLSRLYIEIEKFAAKKCDAIISVADTMTRKCLARGIGSPELFNTAYSAVDIENFLKPPSSEQINEFREKYSIGRSSTVAACIARITELKGHEYIIEAADRIAGEHPELIWLLVGNGSLTEKIKGDIEKAGLSDNFRFTGLLDPSEIPLAVHSSDFLVHCSLREGLARVLPQAMLCGKPAVSFDIDGAAEVINDNTGRLIAPMDVEGLTRACTELAESPQLREKLGEEGRQNAVELFSPEKMIESIEKAYRRAGAEV</sequence>
<gene>
    <name evidence="3" type="primary">epsD</name>
    <name evidence="3" type="ORF">STSP1_01694</name>
</gene>
<feature type="domain" description="Glycosyl transferase family 1" evidence="1">
    <location>
        <begin position="198"/>
        <end position="364"/>
    </location>
</feature>
<dbReference type="KEGG" id="pbp:STSP1_01694"/>
<evidence type="ECO:0000313" key="4">
    <source>
        <dbReference type="Proteomes" id="UP000193334"/>
    </source>
</evidence>
<keyword evidence="3" id="KW-0808">Transferase</keyword>
<dbReference type="CDD" id="cd03808">
    <property type="entry name" value="GT4_CapM-like"/>
    <property type="match status" value="1"/>
</dbReference>
<feature type="domain" description="Glycosyltransferase subfamily 4-like N-terminal" evidence="2">
    <location>
        <begin position="12"/>
        <end position="170"/>
    </location>
</feature>
<dbReference type="InterPro" id="IPR028098">
    <property type="entry name" value="Glyco_trans_4-like_N"/>
</dbReference>
<keyword evidence="3" id="KW-0328">Glycosyltransferase</keyword>
<dbReference type="GO" id="GO:0016757">
    <property type="term" value="F:glycosyltransferase activity"/>
    <property type="evidence" value="ECO:0007669"/>
    <property type="project" value="UniProtKB-KW"/>
</dbReference>
<keyword evidence="4" id="KW-1185">Reference proteome</keyword>
<dbReference type="Gene3D" id="3.40.50.2000">
    <property type="entry name" value="Glycogen Phosphorylase B"/>
    <property type="match status" value="2"/>
</dbReference>
<dbReference type="Pfam" id="PF00534">
    <property type="entry name" value="Glycos_transf_1"/>
    <property type="match status" value="1"/>
</dbReference>
<dbReference type="EMBL" id="CP021023">
    <property type="protein sequence ID" value="ARN57291.1"/>
    <property type="molecule type" value="Genomic_DNA"/>
</dbReference>
<reference evidence="4" key="1">
    <citation type="submission" date="2017-04" db="EMBL/GenBank/DDBJ databases">
        <title>Comparative genomics and description of representatives of a novel lineage of planctomycetes thriving in anoxic sediments.</title>
        <authorList>
            <person name="Spring S."/>
            <person name="Bunk B."/>
            <person name="Sproer C."/>
        </authorList>
    </citation>
    <scope>NUCLEOTIDE SEQUENCE [LARGE SCALE GENOMIC DNA]</scope>
    <source>
        <strain evidence="4">ST-PulAB-D4</strain>
    </source>
</reference>
<evidence type="ECO:0000313" key="3">
    <source>
        <dbReference type="EMBL" id="ARN57291.1"/>
    </source>
</evidence>